<feature type="binding site" evidence="15">
    <location>
        <position position="229"/>
    </location>
    <ligand>
        <name>phosphate</name>
        <dbReference type="ChEBI" id="CHEBI:43474"/>
    </ligand>
</feature>
<comment type="function">
    <text evidence="15">Catalyzes the NADPH-dependent formation of L-aspartate-semialdehyde (L-ASA) by the reductive dephosphorylation of L-aspartyl-4-phosphate.</text>
</comment>
<accession>A0ABP4GIQ5</accession>
<dbReference type="Pfam" id="PF02774">
    <property type="entry name" value="Semialdhyde_dhC"/>
    <property type="match status" value="1"/>
</dbReference>
<dbReference type="Gene3D" id="3.30.360.10">
    <property type="entry name" value="Dihydrodipicolinate Reductase, domain 2"/>
    <property type="match status" value="1"/>
</dbReference>
<comment type="similarity">
    <text evidence="4 15">Belongs to the aspartate-semialdehyde dehydrogenase family.</text>
</comment>
<gene>
    <name evidence="15" type="primary">asd</name>
    <name evidence="17" type="ORF">GCM10009655_26090</name>
</gene>
<dbReference type="InterPro" id="IPR000319">
    <property type="entry name" value="Asp-semialdehyde_DH_CS"/>
</dbReference>
<protein>
    <recommendedName>
        <fullName evidence="6 15">Aspartate-semialdehyde dehydrogenase</fullName>
        <shortName evidence="15">ASA dehydrogenase</shortName>
        <shortName evidence="15">ASADH</shortName>
        <ecNumber evidence="6 15">1.2.1.11</ecNumber>
    </recommendedName>
    <alternativeName>
        <fullName evidence="15">Aspartate-beta-semialdehyde dehydrogenase</fullName>
    </alternativeName>
</protein>
<evidence type="ECO:0000256" key="15">
    <source>
        <dbReference type="HAMAP-Rule" id="MF_02121"/>
    </source>
</evidence>
<dbReference type="InterPro" id="IPR012080">
    <property type="entry name" value="Asp_semialdehyde_DH"/>
</dbReference>
<feature type="active site" description="Proton acceptor" evidence="15">
    <location>
        <position position="259"/>
    </location>
</feature>
<feature type="active site" description="Acyl-thioester intermediate" evidence="15">
    <location>
        <position position="132"/>
    </location>
</feature>
<comment type="pathway">
    <text evidence="1 15">Amino-acid biosynthesis; L-methionine biosynthesis via de novo pathway; L-homoserine from L-aspartate: step 2/3.</text>
</comment>
<evidence type="ECO:0000256" key="1">
    <source>
        <dbReference type="ARBA" id="ARBA00005021"/>
    </source>
</evidence>
<comment type="subunit">
    <text evidence="5 15">Homodimer.</text>
</comment>
<comment type="catalytic activity">
    <reaction evidence="14 15">
        <text>L-aspartate 4-semialdehyde + phosphate + NADP(+) = 4-phospho-L-aspartate + NADPH + H(+)</text>
        <dbReference type="Rhea" id="RHEA:24284"/>
        <dbReference type="ChEBI" id="CHEBI:15378"/>
        <dbReference type="ChEBI" id="CHEBI:43474"/>
        <dbReference type="ChEBI" id="CHEBI:57535"/>
        <dbReference type="ChEBI" id="CHEBI:57783"/>
        <dbReference type="ChEBI" id="CHEBI:58349"/>
        <dbReference type="ChEBI" id="CHEBI:537519"/>
        <dbReference type="EC" id="1.2.1.11"/>
    </reaction>
</comment>
<dbReference type="SUPFAM" id="SSF51735">
    <property type="entry name" value="NAD(P)-binding Rossmann-fold domains"/>
    <property type="match status" value="1"/>
</dbReference>
<dbReference type="PROSITE" id="PS01103">
    <property type="entry name" value="ASD"/>
    <property type="match status" value="1"/>
</dbReference>
<evidence type="ECO:0000256" key="7">
    <source>
        <dbReference type="ARBA" id="ARBA00022605"/>
    </source>
</evidence>
<dbReference type="InterPro" id="IPR036291">
    <property type="entry name" value="NAD(P)-bd_dom_sf"/>
</dbReference>
<comment type="caution">
    <text evidence="15">Lacks conserved residue(s) required for the propagation of feature annotation.</text>
</comment>
<evidence type="ECO:0000256" key="13">
    <source>
        <dbReference type="ARBA" id="ARBA00023167"/>
    </source>
</evidence>
<evidence type="ECO:0000256" key="9">
    <source>
        <dbReference type="ARBA" id="ARBA00022857"/>
    </source>
</evidence>
<reference evidence="18" key="1">
    <citation type="journal article" date="2019" name="Int. J. Syst. Evol. Microbiol.">
        <title>The Global Catalogue of Microorganisms (GCM) 10K type strain sequencing project: providing services to taxonomists for standard genome sequencing and annotation.</title>
        <authorList>
            <consortium name="The Broad Institute Genomics Platform"/>
            <consortium name="The Broad Institute Genome Sequencing Center for Infectious Disease"/>
            <person name="Wu L."/>
            <person name="Ma J."/>
        </authorList>
    </citation>
    <scope>NUCLEOTIDE SEQUENCE [LARGE SCALE GENOMIC DNA]</scope>
    <source>
        <strain evidence="18">JCM 12762</strain>
    </source>
</reference>
<evidence type="ECO:0000259" key="16">
    <source>
        <dbReference type="SMART" id="SM00859"/>
    </source>
</evidence>
<evidence type="ECO:0000313" key="17">
    <source>
        <dbReference type="EMBL" id="GAA1226237.1"/>
    </source>
</evidence>
<evidence type="ECO:0000256" key="5">
    <source>
        <dbReference type="ARBA" id="ARBA00011738"/>
    </source>
</evidence>
<dbReference type="InterPro" id="IPR000534">
    <property type="entry name" value="Semialdehyde_DH_NAD-bd"/>
</dbReference>
<evidence type="ECO:0000256" key="10">
    <source>
        <dbReference type="ARBA" id="ARBA00022915"/>
    </source>
</evidence>
<keyword evidence="10 15" id="KW-0220">Diaminopimelate biosynthesis</keyword>
<keyword evidence="12 15" id="KW-0457">Lysine biosynthesis</keyword>
<feature type="binding site" evidence="15">
    <location>
        <begin position="162"/>
        <end position="163"/>
    </location>
    <ligand>
        <name>NADP(+)</name>
        <dbReference type="ChEBI" id="CHEBI:58349"/>
    </ligand>
</feature>
<dbReference type="RefSeq" id="WP_343926537.1">
    <property type="nucleotide sequence ID" value="NZ_BAAAKW010000066.1"/>
</dbReference>
<organism evidence="17 18">
    <name type="scientific">Rhodoglobus aureus</name>
    <dbReference type="NCBI Taxonomy" id="191497"/>
    <lineage>
        <taxon>Bacteria</taxon>
        <taxon>Bacillati</taxon>
        <taxon>Actinomycetota</taxon>
        <taxon>Actinomycetes</taxon>
        <taxon>Micrococcales</taxon>
        <taxon>Microbacteriaceae</taxon>
        <taxon>Rhodoglobus</taxon>
    </lineage>
</organism>
<evidence type="ECO:0000256" key="4">
    <source>
        <dbReference type="ARBA" id="ARBA00010584"/>
    </source>
</evidence>
<feature type="binding site" evidence="15">
    <location>
        <position position="252"/>
    </location>
    <ligand>
        <name>substrate</name>
    </ligand>
</feature>
<evidence type="ECO:0000256" key="11">
    <source>
        <dbReference type="ARBA" id="ARBA00023002"/>
    </source>
</evidence>
<evidence type="ECO:0000256" key="14">
    <source>
        <dbReference type="ARBA" id="ARBA00047891"/>
    </source>
</evidence>
<dbReference type="Pfam" id="PF01118">
    <property type="entry name" value="Semialdhyde_dh"/>
    <property type="match status" value="1"/>
</dbReference>
<dbReference type="Proteomes" id="UP001500943">
    <property type="component" value="Unassembled WGS sequence"/>
</dbReference>
<dbReference type="SUPFAM" id="SSF55347">
    <property type="entry name" value="Glyceraldehyde-3-phosphate dehydrogenase-like, C-terminal domain"/>
    <property type="match status" value="1"/>
</dbReference>
<dbReference type="CDD" id="cd18131">
    <property type="entry name" value="ASADH_C_bac_euk_like"/>
    <property type="match status" value="1"/>
</dbReference>
<evidence type="ECO:0000256" key="6">
    <source>
        <dbReference type="ARBA" id="ARBA00013120"/>
    </source>
</evidence>
<dbReference type="SMART" id="SM00859">
    <property type="entry name" value="Semialdhyde_dh"/>
    <property type="match status" value="1"/>
</dbReference>
<dbReference type="NCBIfam" id="NF011456">
    <property type="entry name" value="PRK14874.1"/>
    <property type="match status" value="1"/>
</dbReference>
<comment type="pathway">
    <text evidence="3 15">Amino-acid biosynthesis; L-threonine biosynthesis; L-threonine from L-aspartate: step 2/5.</text>
</comment>
<comment type="pathway">
    <text evidence="2 15">Amino-acid biosynthesis; L-lysine biosynthesis via DAP pathway; (S)-tetrahydrodipicolinate from L-aspartate: step 2/4.</text>
</comment>
<proteinExistence type="inferred from homology"/>
<dbReference type="PANTHER" id="PTHR46278:SF2">
    <property type="entry name" value="ASPARTATE-SEMIALDEHYDE DEHYDROGENASE"/>
    <property type="match status" value="1"/>
</dbReference>
<keyword evidence="7 15" id="KW-0028">Amino-acid biosynthesis</keyword>
<feature type="binding site" evidence="15">
    <location>
        <position position="159"/>
    </location>
    <ligand>
        <name>substrate</name>
    </ligand>
</feature>
<keyword evidence="8 15" id="KW-0791">Threonine biosynthesis</keyword>
<dbReference type="NCBIfam" id="TIGR01296">
    <property type="entry name" value="asd_B"/>
    <property type="match status" value="1"/>
</dbReference>
<evidence type="ECO:0000256" key="8">
    <source>
        <dbReference type="ARBA" id="ARBA00022697"/>
    </source>
</evidence>
<feature type="domain" description="Semialdehyde dehydrogenase NAD-binding" evidence="16">
    <location>
        <begin position="7"/>
        <end position="122"/>
    </location>
</feature>
<evidence type="ECO:0000313" key="18">
    <source>
        <dbReference type="Proteomes" id="UP001500943"/>
    </source>
</evidence>
<keyword evidence="11 15" id="KW-0560">Oxidoreductase</keyword>
<name>A0ABP4GIQ5_9MICO</name>
<dbReference type="PIRSF" id="PIRSF000148">
    <property type="entry name" value="ASA_dh"/>
    <property type="match status" value="1"/>
</dbReference>
<dbReference type="CDD" id="cd02316">
    <property type="entry name" value="VcASADH2_like_N"/>
    <property type="match status" value="1"/>
</dbReference>
<evidence type="ECO:0000256" key="3">
    <source>
        <dbReference type="ARBA" id="ARBA00005097"/>
    </source>
</evidence>
<dbReference type="EMBL" id="BAAAKW010000066">
    <property type="protein sequence ID" value="GAA1226237.1"/>
    <property type="molecule type" value="Genomic_DNA"/>
</dbReference>
<feature type="binding site" evidence="15">
    <location>
        <begin position="42"/>
        <end position="43"/>
    </location>
    <ligand>
        <name>NADP(+)</name>
        <dbReference type="ChEBI" id="CHEBI:58349"/>
    </ligand>
</feature>
<dbReference type="HAMAP" id="MF_02121">
    <property type="entry name" value="ASADH"/>
    <property type="match status" value="1"/>
</dbReference>
<feature type="binding site" evidence="15">
    <location>
        <begin position="14"/>
        <end position="17"/>
    </location>
    <ligand>
        <name>NADP(+)</name>
        <dbReference type="ChEBI" id="CHEBI:58349"/>
    </ligand>
</feature>
<keyword evidence="9 15" id="KW-0521">NADP</keyword>
<dbReference type="InterPro" id="IPR005986">
    <property type="entry name" value="Asp_semialdehyde_DH_beta"/>
</dbReference>
<keyword evidence="13 15" id="KW-0486">Methionine biosynthesis</keyword>
<dbReference type="Gene3D" id="3.40.50.720">
    <property type="entry name" value="NAD(P)-binding Rossmann-like Domain"/>
    <property type="match status" value="1"/>
</dbReference>
<dbReference type="EC" id="1.2.1.11" evidence="6 15"/>
<feature type="binding site" evidence="15">
    <location>
        <position position="102"/>
    </location>
    <ligand>
        <name>phosphate</name>
        <dbReference type="ChEBI" id="CHEBI:43474"/>
    </ligand>
</feature>
<sequence length="354" mass="36568">MGNAGIRIGVVGATGQVGVVVRRLLEERDFPVAEIRFFASARSAGTTLPFKGEQITVEDASIADPSGLDIAIFSAGATTSLAQAPRFAAAGVTVIDNSSGWRMDPEVPLVVSEVNPHAIDQAVKGIIANPNCTTMAAMPVLKVLDAEAGLERLIVSTYQAVSGAGLAGGEELLEQAAAAVAQNTIGLVEDGAAVTMPAPNKFPKNIAFNVVPLAGSIIDDGLYETDEEKKLRNESRKILELPNLLVSGTCVRVPVFTGHSLSINAEFAKPVSPERAMELLGDAPGVSLSDIPTPLDAAGADASFVGRIRADEGVPNGRGLALFISNDNLRKGAALNAVQIAELVAAKITAKVSA</sequence>
<keyword evidence="18" id="KW-1185">Reference proteome</keyword>
<feature type="binding site" evidence="15">
    <location>
        <position position="328"/>
    </location>
    <ligand>
        <name>NADP(+)</name>
        <dbReference type="ChEBI" id="CHEBI:58349"/>
    </ligand>
</feature>
<evidence type="ECO:0000256" key="12">
    <source>
        <dbReference type="ARBA" id="ARBA00023154"/>
    </source>
</evidence>
<dbReference type="PANTHER" id="PTHR46278">
    <property type="entry name" value="DEHYDROGENASE, PUTATIVE-RELATED"/>
    <property type="match status" value="1"/>
</dbReference>
<dbReference type="InterPro" id="IPR012280">
    <property type="entry name" value="Semialdhyde_DH_dimer_dom"/>
</dbReference>
<evidence type="ECO:0000256" key="2">
    <source>
        <dbReference type="ARBA" id="ARBA00005076"/>
    </source>
</evidence>
<comment type="caution">
    <text evidence="17">The sequence shown here is derived from an EMBL/GenBank/DDBJ whole genome shotgun (WGS) entry which is preliminary data.</text>
</comment>